<keyword evidence="1" id="KW-0732">Signal</keyword>
<feature type="chain" id="PRO_5045834732" evidence="1">
    <location>
        <begin position="25"/>
        <end position="136"/>
    </location>
</feature>
<dbReference type="EMBL" id="JACTVJ010000012">
    <property type="protein sequence ID" value="MBC9715737.1"/>
    <property type="molecule type" value="Genomic_DNA"/>
</dbReference>
<feature type="signal peptide" evidence="1">
    <location>
        <begin position="1"/>
        <end position="24"/>
    </location>
</feature>
<gene>
    <name evidence="2" type="ORF">H9Y04_24650</name>
</gene>
<protein>
    <submittedName>
        <fullName evidence="2">Uncharacterized protein</fullName>
    </submittedName>
</protein>
<name>A0ABR7SMB8_9ACTN</name>
<sequence length="136" mass="14293">MAAIATGPLAPTVTVMAPSPTVSAAPKPTPVTVPVAPADLTTGYTEMFPSAWLRSSDKQTDAQSHVVQTMARSVALPDRVEDAQPVSAVHAVRSTQHRDSRGSVTAAAQYTDGTVRTERWHRGGDQSVDEVAGWAS</sequence>
<dbReference type="Proteomes" id="UP000642284">
    <property type="component" value="Unassembled WGS sequence"/>
</dbReference>
<evidence type="ECO:0000256" key="1">
    <source>
        <dbReference type="SAM" id="SignalP"/>
    </source>
</evidence>
<comment type="caution">
    <text evidence="2">The sequence shown here is derived from an EMBL/GenBank/DDBJ whole genome shotgun (WGS) entry which is preliminary data.</text>
</comment>
<accession>A0ABR7SMB8</accession>
<evidence type="ECO:0000313" key="3">
    <source>
        <dbReference type="Proteomes" id="UP000642284"/>
    </source>
</evidence>
<organism evidence="2 3">
    <name type="scientific">Streptomyces polyasparticus</name>
    <dbReference type="NCBI Taxonomy" id="2767826"/>
    <lineage>
        <taxon>Bacteria</taxon>
        <taxon>Bacillati</taxon>
        <taxon>Actinomycetota</taxon>
        <taxon>Actinomycetes</taxon>
        <taxon>Kitasatosporales</taxon>
        <taxon>Streptomycetaceae</taxon>
        <taxon>Streptomyces</taxon>
    </lineage>
</organism>
<reference evidence="2 3" key="1">
    <citation type="submission" date="2020-08" db="EMBL/GenBank/DDBJ databases">
        <title>Genemic of Streptomyces polyaspartic.</title>
        <authorList>
            <person name="Liu W."/>
        </authorList>
    </citation>
    <scope>NUCLEOTIDE SEQUENCE [LARGE SCALE GENOMIC DNA]</scope>
    <source>
        <strain evidence="2 3">TRM66268-LWL</strain>
    </source>
</reference>
<proteinExistence type="predicted"/>
<evidence type="ECO:0000313" key="2">
    <source>
        <dbReference type="EMBL" id="MBC9715737.1"/>
    </source>
</evidence>
<keyword evidence="3" id="KW-1185">Reference proteome</keyword>
<dbReference type="RefSeq" id="WP_187816204.1">
    <property type="nucleotide sequence ID" value="NZ_JACTVJ010000012.1"/>
</dbReference>